<dbReference type="EMBL" id="JAYKXN010000008">
    <property type="protein sequence ID" value="KAK7262606.1"/>
    <property type="molecule type" value="Genomic_DNA"/>
</dbReference>
<sequence>MKFKLSLLYRWKKSWLHSPSRINKYVNGRTYRDESYKNEHGQIKIPTLGFITKEEHETSDLQNPNSHAI</sequence>
<proteinExistence type="predicted"/>
<reference evidence="1 2" key="1">
    <citation type="submission" date="2024-01" db="EMBL/GenBank/DDBJ databases">
        <title>The genomes of 5 underutilized Papilionoideae crops provide insights into root nodulation and disease resistance.</title>
        <authorList>
            <person name="Yuan L."/>
        </authorList>
    </citation>
    <scope>NUCLEOTIDE SEQUENCE [LARGE SCALE GENOMIC DNA]</scope>
    <source>
        <strain evidence="1">LY-2023</strain>
        <tissue evidence="1">Leaf</tissue>
    </source>
</reference>
<organism evidence="1 2">
    <name type="scientific">Clitoria ternatea</name>
    <name type="common">Butterfly pea</name>
    <dbReference type="NCBI Taxonomy" id="43366"/>
    <lineage>
        <taxon>Eukaryota</taxon>
        <taxon>Viridiplantae</taxon>
        <taxon>Streptophyta</taxon>
        <taxon>Embryophyta</taxon>
        <taxon>Tracheophyta</taxon>
        <taxon>Spermatophyta</taxon>
        <taxon>Magnoliopsida</taxon>
        <taxon>eudicotyledons</taxon>
        <taxon>Gunneridae</taxon>
        <taxon>Pentapetalae</taxon>
        <taxon>rosids</taxon>
        <taxon>fabids</taxon>
        <taxon>Fabales</taxon>
        <taxon>Fabaceae</taxon>
        <taxon>Papilionoideae</taxon>
        <taxon>50 kb inversion clade</taxon>
        <taxon>NPAAA clade</taxon>
        <taxon>indigoferoid/millettioid clade</taxon>
        <taxon>Phaseoleae</taxon>
        <taxon>Clitoria</taxon>
    </lineage>
</organism>
<dbReference type="AlphaFoldDB" id="A0AAN9EU47"/>
<comment type="caution">
    <text evidence="1">The sequence shown here is derived from an EMBL/GenBank/DDBJ whole genome shotgun (WGS) entry which is preliminary data.</text>
</comment>
<gene>
    <name evidence="1" type="ORF">RJT34_30181</name>
</gene>
<dbReference type="Proteomes" id="UP001359559">
    <property type="component" value="Unassembled WGS sequence"/>
</dbReference>
<name>A0AAN9EU47_CLITE</name>
<keyword evidence="2" id="KW-1185">Reference proteome</keyword>
<protein>
    <submittedName>
        <fullName evidence="1">Uncharacterized protein</fullName>
    </submittedName>
</protein>
<evidence type="ECO:0000313" key="2">
    <source>
        <dbReference type="Proteomes" id="UP001359559"/>
    </source>
</evidence>
<accession>A0AAN9EU47</accession>
<evidence type="ECO:0000313" key="1">
    <source>
        <dbReference type="EMBL" id="KAK7262606.1"/>
    </source>
</evidence>